<keyword evidence="2" id="KW-1185">Reference proteome</keyword>
<dbReference type="GO" id="GO:0016787">
    <property type="term" value="F:hydrolase activity"/>
    <property type="evidence" value="ECO:0007669"/>
    <property type="project" value="UniProtKB-KW"/>
</dbReference>
<dbReference type="KEGG" id="mme:Marme_1188"/>
<accession>F2JUP6</accession>
<evidence type="ECO:0000313" key="1">
    <source>
        <dbReference type="EMBL" id="ADZ90461.1"/>
    </source>
</evidence>
<dbReference type="eggNOG" id="COG2445">
    <property type="taxonomic scope" value="Bacteria"/>
</dbReference>
<dbReference type="InterPro" id="IPR037038">
    <property type="entry name" value="HepT-like_sf"/>
</dbReference>
<dbReference type="STRING" id="717774.Marme_1188"/>
<dbReference type="HOGENOM" id="CLU_1747438_0_0_6"/>
<dbReference type="Gene3D" id="1.20.120.580">
    <property type="entry name" value="bsu32300-like"/>
    <property type="match status" value="1"/>
</dbReference>
<dbReference type="Proteomes" id="UP000001062">
    <property type="component" value="Chromosome"/>
</dbReference>
<evidence type="ECO:0000313" key="2">
    <source>
        <dbReference type="Proteomes" id="UP000001062"/>
    </source>
</evidence>
<reference evidence="1 2" key="1">
    <citation type="journal article" date="2012" name="Stand. Genomic Sci.">
        <title>Complete genome sequence of the melanogenic marine bacterium Marinomonas mediterranea type strain (MMB-1(T)).</title>
        <authorList>
            <person name="Lucas-Elio P."/>
            <person name="Goodwin L."/>
            <person name="Woyke T."/>
            <person name="Pitluck S."/>
            <person name="Nolan M."/>
            <person name="Kyrpides N.C."/>
            <person name="Detter J.C."/>
            <person name="Copeland A."/>
            <person name="Teshima H."/>
            <person name="Bruce D."/>
            <person name="Detter C."/>
            <person name="Tapia R."/>
            <person name="Han S."/>
            <person name="Land M.L."/>
            <person name="Ivanova N."/>
            <person name="Mikhailova N."/>
            <person name="Johnston A.W."/>
            <person name="Sanchez-Amat A."/>
        </authorList>
    </citation>
    <scope>NUCLEOTIDE SEQUENCE [LARGE SCALE GENOMIC DNA]</scope>
    <source>
        <strain evidence="2">ATCC 700492 / JCM 21426 / NBRC 103028 / MMB-1</strain>
    </source>
</reference>
<name>F2JUP6_MARM1</name>
<organism evidence="1 2">
    <name type="scientific">Marinomonas mediterranea (strain ATCC 700492 / JCM 21426 / NBRC 103028 / MMB-1)</name>
    <dbReference type="NCBI Taxonomy" id="717774"/>
    <lineage>
        <taxon>Bacteria</taxon>
        <taxon>Pseudomonadati</taxon>
        <taxon>Pseudomonadota</taxon>
        <taxon>Gammaproteobacteria</taxon>
        <taxon>Oceanospirillales</taxon>
        <taxon>Oceanospirillaceae</taxon>
        <taxon>Marinomonas</taxon>
    </lineage>
</organism>
<dbReference type="EMBL" id="CP002583">
    <property type="protein sequence ID" value="ADZ90461.1"/>
    <property type="molecule type" value="Genomic_DNA"/>
</dbReference>
<dbReference type="AlphaFoldDB" id="F2JUP6"/>
<dbReference type="RefSeq" id="WP_013660366.1">
    <property type="nucleotide sequence ID" value="NC_015276.1"/>
</dbReference>
<dbReference type="OrthoDB" id="6104031at2"/>
<gene>
    <name evidence="1" type="ordered locus">Marme_1188</name>
</gene>
<protein>
    <submittedName>
        <fullName evidence="1">Uncharacterized protein</fullName>
    </submittedName>
</protein>
<dbReference type="PATRIC" id="fig|717774.3.peg.1233"/>
<proteinExistence type="predicted"/>
<dbReference type="GO" id="GO:0110001">
    <property type="term" value="C:toxin-antitoxin complex"/>
    <property type="evidence" value="ECO:0007669"/>
    <property type="project" value="InterPro"/>
</dbReference>
<sequence length="139" mass="16501">MRDIEWENALYDHQHMMIKRLDAHRKKNKTESLSNDERMAVEHSFQLLVASMLDLAKYVLKNHYNVDVETRDQVLDELIKHKDVTYEQGQQIASLIKIRDQILNDYLEQNFTGLDDALKIKRYALVEVLTKEWTARLEA</sequence>
<dbReference type="GO" id="GO:0004540">
    <property type="term" value="F:RNA nuclease activity"/>
    <property type="evidence" value="ECO:0007669"/>
    <property type="project" value="InterPro"/>
</dbReference>